<dbReference type="GO" id="GO:0005789">
    <property type="term" value="C:endoplasmic reticulum membrane"/>
    <property type="evidence" value="ECO:0007669"/>
    <property type="project" value="TreeGrafter"/>
</dbReference>
<dbReference type="GO" id="GO:0005793">
    <property type="term" value="C:endoplasmic reticulum-Golgi intermediate compartment"/>
    <property type="evidence" value="ECO:0007669"/>
    <property type="project" value="TreeGrafter"/>
</dbReference>
<comment type="subcellular location">
    <subcellularLocation>
        <location evidence="1">Membrane</location>
        <topology evidence="1">Single-pass type I membrane protein</topology>
    </subcellularLocation>
</comment>
<evidence type="ECO:0000256" key="6">
    <source>
        <dbReference type="SAM" id="Phobius"/>
    </source>
</evidence>
<keyword evidence="5 6" id="KW-0472">Membrane</keyword>
<dbReference type="EMBL" id="FR824546">
    <property type="protein sequence ID" value="CCA27341.1"/>
    <property type="molecule type" value="Genomic_DNA"/>
</dbReference>
<reference evidence="9" key="2">
    <citation type="submission" date="2011-02" db="EMBL/GenBank/DDBJ databases">
        <authorList>
            <person name="MacLean D."/>
        </authorList>
    </citation>
    <scope>NUCLEOTIDE SEQUENCE</scope>
</reference>
<evidence type="ECO:0000256" key="7">
    <source>
        <dbReference type="SAM" id="SignalP"/>
    </source>
</evidence>
<name>F0X0P7_9STRA</name>
<dbReference type="InterPro" id="IPR005052">
    <property type="entry name" value="Lectin_leg"/>
</dbReference>
<proteinExistence type="predicted"/>
<evidence type="ECO:0000259" key="8">
    <source>
        <dbReference type="PROSITE" id="PS51328"/>
    </source>
</evidence>
<dbReference type="PANTHER" id="PTHR12223">
    <property type="entry name" value="VESICULAR MANNOSE-BINDING LECTIN"/>
    <property type="match status" value="1"/>
</dbReference>
<feature type="domain" description="L-type lectin-like" evidence="8">
    <location>
        <begin position="23"/>
        <end position="260"/>
    </location>
</feature>
<gene>
    <name evidence="9" type="primary">AlNc14C511G11992</name>
    <name evidence="9" type="ORF">ALNC14_134850</name>
</gene>
<dbReference type="InterPro" id="IPR013320">
    <property type="entry name" value="ConA-like_dom_sf"/>
</dbReference>
<dbReference type="HOGENOM" id="CLU_675239_0_0_1"/>
<keyword evidence="4 6" id="KW-1133">Transmembrane helix</keyword>
<evidence type="ECO:0000256" key="3">
    <source>
        <dbReference type="ARBA" id="ARBA00022729"/>
    </source>
</evidence>
<feature type="chain" id="PRO_5003263668" evidence="7">
    <location>
        <begin position="24"/>
        <end position="416"/>
    </location>
</feature>
<dbReference type="SUPFAM" id="SSF49899">
    <property type="entry name" value="Concanavalin A-like lectins/glucanases"/>
    <property type="match status" value="1"/>
</dbReference>
<evidence type="ECO:0000313" key="9">
    <source>
        <dbReference type="EMBL" id="CCA27341.1"/>
    </source>
</evidence>
<dbReference type="InterPro" id="IPR051136">
    <property type="entry name" value="Intracellular_Lectin-GPT"/>
</dbReference>
<feature type="transmembrane region" description="Helical" evidence="6">
    <location>
        <begin position="385"/>
        <end position="404"/>
    </location>
</feature>
<accession>F0X0P7</accession>
<dbReference type="PANTHER" id="PTHR12223:SF28">
    <property type="entry name" value="LECTIN, MANNOSE BINDING 1 LIKE"/>
    <property type="match status" value="1"/>
</dbReference>
<reference evidence="9" key="1">
    <citation type="journal article" date="2011" name="PLoS Biol.">
        <title>Gene gain and loss during evolution of obligate parasitism in the white rust pathogen of Arabidopsis thaliana.</title>
        <authorList>
            <person name="Kemen E."/>
            <person name="Gardiner A."/>
            <person name="Schultz-Larsen T."/>
            <person name="Kemen A.C."/>
            <person name="Balmuth A.L."/>
            <person name="Robert-Seilaniantz A."/>
            <person name="Bailey K."/>
            <person name="Holub E."/>
            <person name="Studholme D.J."/>
            <person name="Maclean D."/>
            <person name="Jones J.D."/>
        </authorList>
    </citation>
    <scope>NUCLEOTIDE SEQUENCE</scope>
</reference>
<evidence type="ECO:0000256" key="4">
    <source>
        <dbReference type="ARBA" id="ARBA00022989"/>
    </source>
</evidence>
<dbReference type="GO" id="GO:0030134">
    <property type="term" value="C:COPII-coated ER to Golgi transport vesicle"/>
    <property type="evidence" value="ECO:0007669"/>
    <property type="project" value="TreeGrafter"/>
</dbReference>
<sequence length="416" mass="47171">MNSFGMRVLVLLVMSLHWKPAGSSRIDDMSFQPPFKNVDYYGDREINDTWHFGGSCTVKKNFVRLNSALSTQRGWIWSEKKVGRNTISMVATIRLSGHGDGKENEGIAFWFSDKDGNKYSYLRNYGFAEEYKGFGVIIRQPKESSLGDPKDISIQYNDGTGKVHDFHAQSVNGCNAPVWYDEKSADFKPAFSQTRLKIQIDGPHVSVQIDANIQSQWKPCQEFTLPFESDWLASSTFSITSSQGPSNYNSDIISVHSFTDFNDDGIRIIDTQAVVQGMSKTYDGWLNSPSCGVDCTIAVLRKSVMNLHVNVEHRLMDLKESTTHMVDKLRQQEMNNEFKVSNLERELHSLINTKLEKSHGDIKSDITARINEEWKKNSALGDHGWKGAFFITVVGIVAFAFLLFQKYRALMKSHLM</sequence>
<dbReference type="GO" id="GO:0006888">
    <property type="term" value="P:endoplasmic reticulum to Golgi vesicle-mediated transport"/>
    <property type="evidence" value="ECO:0007669"/>
    <property type="project" value="TreeGrafter"/>
</dbReference>
<feature type="signal peptide" evidence="7">
    <location>
        <begin position="1"/>
        <end position="23"/>
    </location>
</feature>
<keyword evidence="2 6" id="KW-0812">Transmembrane</keyword>
<dbReference type="AlphaFoldDB" id="F0X0P7"/>
<dbReference type="Pfam" id="PF03388">
    <property type="entry name" value="Lectin_leg-like"/>
    <property type="match status" value="1"/>
</dbReference>
<dbReference type="GO" id="GO:0000139">
    <property type="term" value="C:Golgi membrane"/>
    <property type="evidence" value="ECO:0007669"/>
    <property type="project" value="TreeGrafter"/>
</dbReference>
<evidence type="ECO:0000256" key="1">
    <source>
        <dbReference type="ARBA" id="ARBA00004479"/>
    </source>
</evidence>
<evidence type="ECO:0000256" key="5">
    <source>
        <dbReference type="ARBA" id="ARBA00023136"/>
    </source>
</evidence>
<evidence type="ECO:0000256" key="2">
    <source>
        <dbReference type="ARBA" id="ARBA00022692"/>
    </source>
</evidence>
<keyword evidence="3 7" id="KW-0732">Signal</keyword>
<dbReference type="PROSITE" id="PS51328">
    <property type="entry name" value="L_LECTIN_LIKE"/>
    <property type="match status" value="1"/>
</dbReference>
<dbReference type="Gene3D" id="2.60.120.200">
    <property type="match status" value="1"/>
</dbReference>
<organism evidence="9">
    <name type="scientific">Albugo laibachii Nc14</name>
    <dbReference type="NCBI Taxonomy" id="890382"/>
    <lineage>
        <taxon>Eukaryota</taxon>
        <taxon>Sar</taxon>
        <taxon>Stramenopiles</taxon>
        <taxon>Oomycota</taxon>
        <taxon>Peronosporomycetes</taxon>
        <taxon>Albuginales</taxon>
        <taxon>Albuginaceae</taxon>
        <taxon>Albugo</taxon>
    </lineage>
</organism>
<protein>
    <submittedName>
        <fullName evidence="9">Lectin putative</fullName>
    </submittedName>
</protein>
<dbReference type="GO" id="GO:0005537">
    <property type="term" value="F:D-mannose binding"/>
    <property type="evidence" value="ECO:0007669"/>
    <property type="project" value="TreeGrafter"/>
</dbReference>